<evidence type="ECO:0000313" key="3">
    <source>
        <dbReference type="Proteomes" id="UP000271624"/>
    </source>
</evidence>
<proteinExistence type="predicted"/>
<dbReference type="AlphaFoldDB" id="A0A3S1AQ57"/>
<dbReference type="OrthoDB" id="510561at2"/>
<dbReference type="RefSeq" id="WP_127080217.1">
    <property type="nucleotide sequence ID" value="NZ_RSCL01000003.1"/>
</dbReference>
<evidence type="ECO:0000256" key="1">
    <source>
        <dbReference type="SAM" id="SignalP"/>
    </source>
</evidence>
<sequence>MKIKNIYIAIISTILGFTPYTIATAQVQASNAQALLIQAPQATIIKREILPGTVTFTRQNSCFLKTAFYTNYLNDGTILSTPYYFAGSGQTLPAWRTEYKQPWKSQLTDYLGGETKVMLLQLGRHPSIPIQVEQSNTLLLDAQTKCAVGAYRIFGRNLKLIRPLPQQHLNLNLPYNQGWEINFTY</sequence>
<evidence type="ECO:0000313" key="2">
    <source>
        <dbReference type="EMBL" id="RUT08412.1"/>
    </source>
</evidence>
<dbReference type="EMBL" id="RSCL01000003">
    <property type="protein sequence ID" value="RUT08412.1"/>
    <property type="molecule type" value="Genomic_DNA"/>
</dbReference>
<comment type="caution">
    <text evidence="2">The sequence shown here is derived from an EMBL/GenBank/DDBJ whole genome shotgun (WGS) entry which is preliminary data.</text>
</comment>
<organism evidence="2 3">
    <name type="scientific">Dulcicalothrix desertica PCC 7102</name>
    <dbReference type="NCBI Taxonomy" id="232991"/>
    <lineage>
        <taxon>Bacteria</taxon>
        <taxon>Bacillati</taxon>
        <taxon>Cyanobacteriota</taxon>
        <taxon>Cyanophyceae</taxon>
        <taxon>Nostocales</taxon>
        <taxon>Calotrichaceae</taxon>
        <taxon>Dulcicalothrix</taxon>
    </lineage>
</organism>
<feature type="signal peptide" evidence="1">
    <location>
        <begin position="1"/>
        <end position="25"/>
    </location>
</feature>
<dbReference type="Proteomes" id="UP000271624">
    <property type="component" value="Unassembled WGS sequence"/>
</dbReference>
<keyword evidence="3" id="KW-1185">Reference proteome</keyword>
<feature type="chain" id="PRO_5030082913" evidence="1">
    <location>
        <begin position="26"/>
        <end position="185"/>
    </location>
</feature>
<reference evidence="2" key="1">
    <citation type="submission" date="2018-12" db="EMBL/GenBank/DDBJ databases">
        <authorList>
            <person name="Will S."/>
            <person name="Neumann-Schaal M."/>
            <person name="Henke P."/>
        </authorList>
    </citation>
    <scope>NUCLEOTIDE SEQUENCE</scope>
    <source>
        <strain evidence="2">PCC 7102</strain>
    </source>
</reference>
<name>A0A3S1AQ57_9CYAN</name>
<protein>
    <submittedName>
        <fullName evidence="2">Uncharacterized protein</fullName>
    </submittedName>
</protein>
<reference evidence="2" key="2">
    <citation type="journal article" date="2019" name="Genome Biol. Evol.">
        <title>Day and night: Metabolic profiles and evolutionary relationships of six axenic non-marine cyanobacteria.</title>
        <authorList>
            <person name="Will S.E."/>
            <person name="Henke P."/>
            <person name="Boedeker C."/>
            <person name="Huang S."/>
            <person name="Brinkmann H."/>
            <person name="Rohde M."/>
            <person name="Jarek M."/>
            <person name="Friedl T."/>
            <person name="Seufert S."/>
            <person name="Schumacher M."/>
            <person name="Overmann J."/>
            <person name="Neumann-Schaal M."/>
            <person name="Petersen J."/>
        </authorList>
    </citation>
    <scope>NUCLEOTIDE SEQUENCE [LARGE SCALE GENOMIC DNA]</scope>
    <source>
        <strain evidence="2">PCC 7102</strain>
    </source>
</reference>
<keyword evidence="1" id="KW-0732">Signal</keyword>
<gene>
    <name evidence="2" type="ORF">DSM106972_015800</name>
</gene>
<accession>A0A3S1AQ57</accession>